<evidence type="ECO:0000313" key="3">
    <source>
        <dbReference type="EMBL" id="KAK2654793.1"/>
    </source>
</evidence>
<feature type="domain" description="F-box" evidence="1">
    <location>
        <begin position="4"/>
        <end position="36"/>
    </location>
</feature>
<evidence type="ECO:0000259" key="1">
    <source>
        <dbReference type="Pfam" id="PF00646"/>
    </source>
</evidence>
<dbReference type="SUPFAM" id="SSF52047">
    <property type="entry name" value="RNI-like"/>
    <property type="match status" value="1"/>
</dbReference>
<evidence type="ECO:0008006" key="5">
    <source>
        <dbReference type="Google" id="ProtNLM"/>
    </source>
</evidence>
<dbReference type="InterPro" id="IPR055411">
    <property type="entry name" value="LRR_FXL15/At3g58940/PEG3-like"/>
</dbReference>
<dbReference type="InterPro" id="IPR001810">
    <property type="entry name" value="F-box_dom"/>
</dbReference>
<reference evidence="3" key="1">
    <citation type="journal article" date="2023" name="Plant J.">
        <title>Genome sequences and population genomics provide insights into the demographic history, inbreeding, and mutation load of two 'living fossil' tree species of Dipteronia.</title>
        <authorList>
            <person name="Feng Y."/>
            <person name="Comes H.P."/>
            <person name="Chen J."/>
            <person name="Zhu S."/>
            <person name="Lu R."/>
            <person name="Zhang X."/>
            <person name="Li P."/>
            <person name="Qiu J."/>
            <person name="Olsen K.M."/>
            <person name="Qiu Y."/>
        </authorList>
    </citation>
    <scope>NUCLEOTIDE SEQUENCE</scope>
    <source>
        <strain evidence="3">KIB01</strain>
    </source>
</reference>
<comment type="caution">
    <text evidence="3">The sequence shown here is derived from an EMBL/GenBank/DDBJ whole genome shotgun (WGS) entry which is preliminary data.</text>
</comment>
<dbReference type="PANTHER" id="PTHR34145:SF28">
    <property type="entry name" value="F-BOX DOMAIN-CONTAINING PROTEIN"/>
    <property type="match status" value="1"/>
</dbReference>
<name>A0AAE0CLC3_9ROSI</name>
<dbReference type="Proteomes" id="UP001280121">
    <property type="component" value="Unassembled WGS sequence"/>
</dbReference>
<dbReference type="PANTHER" id="PTHR34145">
    <property type="entry name" value="OS02G0105600 PROTEIN"/>
    <property type="match status" value="1"/>
</dbReference>
<gene>
    <name evidence="3" type="ORF">Ddye_014649</name>
</gene>
<sequence length="546" mass="63503">MDRISELPDFTIHHIMSYLSAKEVAQTCVMSHKWYNFYVSFPIFDFHEPYKWFVGDLANKNPERFCKNETIRFRKRLHRFTEFVDAFLVRFSNLKLCMLKFRLLIGLLDVEASSLLDKWIGLAVKNEVKELDLDVQTDKNALYTLPWIIFSAASVNALKLEGCKLEQIPETIRFYSLKSLILKKVFIKEEIVQKLTNQCPLLEDFSLDCFWGLRHISIVKSHKLKLCSILEPVDELKSIKVAAPSLQQLVIIGGVCRSIVIDVAECSNLKVLKLNAINLIDQEFHRLMSKFSMLEDLEVTLCALLEKIMISSDQLKKLRISYCIKLKEIEIDTPNLLSLHYWNHPIVTSKVNAPCPWTLNFINAVDELGNNIDSDVQWFLNMKQFLGASNQIKLLFIYVKSKRDSFNLEEFRNSLSSLPCEVEKLWLLLDAPPSSFAALLDGLLGIGYPREFFVLIKHEVHHNFVEWLYKEMMNRDYNCCNSLNIKCWRHYLKDFKIKGFHFLPPIDSPSLKGKSLDVNAVMDLWPKLPNGILQCRLEWCYPDSLE</sequence>
<accession>A0AAE0CLC3</accession>
<dbReference type="Gene3D" id="3.80.10.10">
    <property type="entry name" value="Ribonuclease Inhibitor"/>
    <property type="match status" value="1"/>
</dbReference>
<evidence type="ECO:0000259" key="2">
    <source>
        <dbReference type="Pfam" id="PF24758"/>
    </source>
</evidence>
<dbReference type="InterPro" id="IPR036047">
    <property type="entry name" value="F-box-like_dom_sf"/>
</dbReference>
<feature type="domain" description="F-box/LRR-repeat protein 15/At3g58940/PEG3-like LRR" evidence="2">
    <location>
        <begin position="116"/>
        <end position="272"/>
    </location>
</feature>
<dbReference type="AlphaFoldDB" id="A0AAE0CLC3"/>
<organism evidence="3 4">
    <name type="scientific">Dipteronia dyeriana</name>
    <dbReference type="NCBI Taxonomy" id="168575"/>
    <lineage>
        <taxon>Eukaryota</taxon>
        <taxon>Viridiplantae</taxon>
        <taxon>Streptophyta</taxon>
        <taxon>Embryophyta</taxon>
        <taxon>Tracheophyta</taxon>
        <taxon>Spermatophyta</taxon>
        <taxon>Magnoliopsida</taxon>
        <taxon>eudicotyledons</taxon>
        <taxon>Gunneridae</taxon>
        <taxon>Pentapetalae</taxon>
        <taxon>rosids</taxon>
        <taxon>malvids</taxon>
        <taxon>Sapindales</taxon>
        <taxon>Sapindaceae</taxon>
        <taxon>Hippocastanoideae</taxon>
        <taxon>Acereae</taxon>
        <taxon>Dipteronia</taxon>
    </lineage>
</organism>
<keyword evidence="4" id="KW-1185">Reference proteome</keyword>
<dbReference type="InterPro" id="IPR032675">
    <property type="entry name" value="LRR_dom_sf"/>
</dbReference>
<proteinExistence type="predicted"/>
<dbReference type="EMBL" id="JANJYI010000004">
    <property type="protein sequence ID" value="KAK2654793.1"/>
    <property type="molecule type" value="Genomic_DNA"/>
</dbReference>
<evidence type="ECO:0000313" key="4">
    <source>
        <dbReference type="Proteomes" id="UP001280121"/>
    </source>
</evidence>
<dbReference type="Pfam" id="PF00646">
    <property type="entry name" value="F-box"/>
    <property type="match status" value="1"/>
</dbReference>
<protein>
    <recommendedName>
        <fullName evidence="5">F-box domain-containing protein</fullName>
    </recommendedName>
</protein>
<dbReference type="SUPFAM" id="SSF81383">
    <property type="entry name" value="F-box domain"/>
    <property type="match status" value="1"/>
</dbReference>
<dbReference type="InterPro" id="IPR053772">
    <property type="entry name" value="At1g61320/At1g61330-like"/>
</dbReference>
<dbReference type="Pfam" id="PF24758">
    <property type="entry name" value="LRR_At5g56370"/>
    <property type="match status" value="1"/>
</dbReference>